<evidence type="ECO:0008006" key="2">
    <source>
        <dbReference type="Google" id="ProtNLM"/>
    </source>
</evidence>
<sequence length="102" mass="11427">MSITKDNTDKFFKEVKNKVSSGLKTATLMVERDAKIFCPVDTGTLKRSITHEFISDTEAQVGTNVEYAPFVELGTSKMSARPFLRPALAKNIKTIKRLFKAK</sequence>
<dbReference type="Pfam" id="PF04883">
    <property type="entry name" value="HK97-gp10_like"/>
    <property type="match status" value="1"/>
</dbReference>
<organism evidence="1">
    <name type="scientific">marine sediment metagenome</name>
    <dbReference type="NCBI Taxonomy" id="412755"/>
    <lineage>
        <taxon>unclassified sequences</taxon>
        <taxon>metagenomes</taxon>
        <taxon>ecological metagenomes</taxon>
    </lineage>
</organism>
<dbReference type="EMBL" id="LAZR01003198">
    <property type="protein sequence ID" value="KKN20888.1"/>
    <property type="molecule type" value="Genomic_DNA"/>
</dbReference>
<proteinExistence type="predicted"/>
<evidence type="ECO:0000313" key="1">
    <source>
        <dbReference type="EMBL" id="KKN20888.1"/>
    </source>
</evidence>
<dbReference type="NCBIfam" id="TIGR01725">
    <property type="entry name" value="phge_HK97_gp10"/>
    <property type="match status" value="1"/>
</dbReference>
<name>A0A0F9RUI7_9ZZZZ</name>
<comment type="caution">
    <text evidence="1">The sequence shown here is derived from an EMBL/GenBank/DDBJ whole genome shotgun (WGS) entry which is preliminary data.</text>
</comment>
<dbReference type="InterPro" id="IPR010064">
    <property type="entry name" value="HK97-gp10_tail"/>
</dbReference>
<reference evidence="1" key="1">
    <citation type="journal article" date="2015" name="Nature">
        <title>Complex archaea that bridge the gap between prokaryotes and eukaryotes.</title>
        <authorList>
            <person name="Spang A."/>
            <person name="Saw J.H."/>
            <person name="Jorgensen S.L."/>
            <person name="Zaremba-Niedzwiedzka K."/>
            <person name="Martijn J."/>
            <person name="Lind A.E."/>
            <person name="van Eijk R."/>
            <person name="Schleper C."/>
            <person name="Guy L."/>
            <person name="Ettema T.J."/>
        </authorList>
    </citation>
    <scope>NUCLEOTIDE SEQUENCE</scope>
</reference>
<dbReference type="AlphaFoldDB" id="A0A0F9RUI7"/>
<protein>
    <recommendedName>
        <fullName evidence="2">HK97 gp10 family phage protein</fullName>
    </recommendedName>
</protein>
<gene>
    <name evidence="1" type="ORF">LCGC14_0930920</name>
</gene>
<accession>A0A0F9RUI7</accession>